<reference evidence="5 6" key="1">
    <citation type="submission" date="2016-10" db="EMBL/GenBank/DDBJ databases">
        <authorList>
            <person name="de Groot N.N."/>
        </authorList>
    </citation>
    <scope>NUCLEOTIDE SEQUENCE [LARGE SCALE GENOMIC DNA]</scope>
    <source>
        <strain evidence="5 6">DSM 22024</strain>
    </source>
</reference>
<dbReference type="PANTHER" id="PTHR24421:SF56">
    <property type="entry name" value="OXYGEN SENSOR HISTIDINE KINASE RESPONSE REGULATOR DOST"/>
    <property type="match status" value="1"/>
</dbReference>
<evidence type="ECO:0000313" key="6">
    <source>
        <dbReference type="Proteomes" id="UP000198983"/>
    </source>
</evidence>
<dbReference type="STRING" id="117157.SAMN04489717_3415"/>
<evidence type="ECO:0000256" key="1">
    <source>
        <dbReference type="ARBA" id="ARBA00022679"/>
    </source>
</evidence>
<dbReference type="Pfam" id="PF13185">
    <property type="entry name" value="GAF_2"/>
    <property type="match status" value="2"/>
</dbReference>
<evidence type="ECO:0000256" key="2">
    <source>
        <dbReference type="ARBA" id="ARBA00022777"/>
    </source>
</evidence>
<keyword evidence="3" id="KW-0902">Two-component regulatory system</keyword>
<dbReference type="SMART" id="SM00065">
    <property type="entry name" value="GAF"/>
    <property type="match status" value="2"/>
</dbReference>
<dbReference type="InterPro" id="IPR003018">
    <property type="entry name" value="GAF"/>
</dbReference>
<dbReference type="AlphaFoldDB" id="A0A1H1U146"/>
<dbReference type="Gene3D" id="3.30.450.40">
    <property type="match status" value="3"/>
</dbReference>
<dbReference type="Gene3D" id="1.20.5.1930">
    <property type="match status" value="1"/>
</dbReference>
<dbReference type="GO" id="GO:0046983">
    <property type="term" value="F:protein dimerization activity"/>
    <property type="evidence" value="ECO:0007669"/>
    <property type="project" value="InterPro"/>
</dbReference>
<dbReference type="InterPro" id="IPR011712">
    <property type="entry name" value="Sig_transdc_His_kin_sub3_dim/P"/>
</dbReference>
<dbReference type="PANTHER" id="PTHR24421">
    <property type="entry name" value="NITRATE/NITRITE SENSOR PROTEIN NARX-RELATED"/>
    <property type="match status" value="1"/>
</dbReference>
<dbReference type="InterPro" id="IPR050482">
    <property type="entry name" value="Sensor_HK_TwoCompSys"/>
</dbReference>
<dbReference type="GO" id="GO:0000155">
    <property type="term" value="F:phosphorelay sensor kinase activity"/>
    <property type="evidence" value="ECO:0007669"/>
    <property type="project" value="InterPro"/>
</dbReference>
<dbReference type="Proteomes" id="UP000198983">
    <property type="component" value="Chromosome I"/>
</dbReference>
<feature type="domain" description="GAF" evidence="4">
    <location>
        <begin position="246"/>
        <end position="399"/>
    </location>
</feature>
<dbReference type="Pfam" id="PF07730">
    <property type="entry name" value="HisKA_3"/>
    <property type="match status" value="1"/>
</dbReference>
<evidence type="ECO:0000259" key="4">
    <source>
        <dbReference type="SMART" id="SM00065"/>
    </source>
</evidence>
<evidence type="ECO:0000313" key="5">
    <source>
        <dbReference type="EMBL" id="SDS65966.1"/>
    </source>
</evidence>
<dbReference type="SUPFAM" id="SSF55781">
    <property type="entry name" value="GAF domain-like"/>
    <property type="match status" value="3"/>
</dbReference>
<dbReference type="GO" id="GO:0016020">
    <property type="term" value="C:membrane"/>
    <property type="evidence" value="ECO:0007669"/>
    <property type="project" value="InterPro"/>
</dbReference>
<keyword evidence="2" id="KW-0418">Kinase</keyword>
<dbReference type="InterPro" id="IPR029016">
    <property type="entry name" value="GAF-like_dom_sf"/>
</dbReference>
<protein>
    <submittedName>
        <fullName evidence="5">GAF domain-containing protein</fullName>
    </submittedName>
</protein>
<organism evidence="5 6">
    <name type="scientific">Actinopolymorpha singaporensis</name>
    <dbReference type="NCBI Taxonomy" id="117157"/>
    <lineage>
        <taxon>Bacteria</taxon>
        <taxon>Bacillati</taxon>
        <taxon>Actinomycetota</taxon>
        <taxon>Actinomycetes</taxon>
        <taxon>Propionibacteriales</taxon>
        <taxon>Actinopolymorphaceae</taxon>
        <taxon>Actinopolymorpha</taxon>
    </lineage>
</organism>
<evidence type="ECO:0000256" key="3">
    <source>
        <dbReference type="ARBA" id="ARBA00023012"/>
    </source>
</evidence>
<sequence>MPVRLLAESYGWLCLLNKAGDADFTDQDEELAAEFATSAARAVEISRLRRQQRRRERWLKGASELTTMLLGEVDLFEAMGLVTRRVREISGAEFSSVVLCTPEDCSEFAYNAVDGLGLEGSAVRIHRPGIAASVIESGRPVVTNDVTQDKRYNPPVEWQERLGVLGLAMFMPLTASEQVLGTLVVGWRKGSPEESMAAREAQNVQIFADQAALALQQVRVQHERTRHELWVEATSRLASLLLREVDRDEAMRLVVSQLRGISGADFGGILLVDPSDTDSVHTVVFEGVGIPGVPSDLNIPRQGLVASVIESGRRVVSADYARLEGHLPPSEWQAALSVVGLGMLIPLIADGQMLGVLFAAWRRGSPHENIAAGEVEQVQTFADLASLALQRVRTQNDHEELLLLQDRQRISRDLHDHVLQHMFGISLRLKSALDLQADLEARQRVGEAIEDLDETSRQVRAVVFGPSHDDVG</sequence>
<proteinExistence type="predicted"/>
<keyword evidence="6" id="KW-1185">Reference proteome</keyword>
<feature type="domain" description="GAF" evidence="4">
    <location>
        <begin position="74"/>
        <end position="225"/>
    </location>
</feature>
<keyword evidence="1" id="KW-0808">Transferase</keyword>
<gene>
    <name evidence="5" type="ORF">SAMN04489717_3415</name>
</gene>
<name>A0A1H1U146_9ACTN</name>
<accession>A0A1H1U146</accession>
<dbReference type="EMBL" id="LT629732">
    <property type="protein sequence ID" value="SDS65966.1"/>
    <property type="molecule type" value="Genomic_DNA"/>
</dbReference>